<evidence type="ECO:0000313" key="2">
    <source>
        <dbReference type="Proteomes" id="UP000269665"/>
    </source>
</evidence>
<comment type="caution">
    <text evidence="1">The sequence shown here is derived from an EMBL/GenBank/DDBJ whole genome shotgun (WGS) entry which is preliminary data.</text>
</comment>
<dbReference type="EMBL" id="PSZG01000001">
    <property type="protein sequence ID" value="RKO78591.1"/>
    <property type="molecule type" value="Genomic_DNA"/>
</dbReference>
<dbReference type="InterPro" id="IPR025850">
    <property type="entry name" value="SUKH-3"/>
</dbReference>
<dbReference type="Pfam" id="PF14433">
    <property type="entry name" value="SUKH-3"/>
    <property type="match status" value="1"/>
</dbReference>
<name>A0A8B3FGP4_PECPM</name>
<accession>A0A8B3FGP4</accession>
<proteinExistence type="predicted"/>
<dbReference type="OrthoDB" id="6424026at2"/>
<dbReference type="AlphaFoldDB" id="A0A8B3FGP4"/>
<dbReference type="Proteomes" id="UP000269665">
    <property type="component" value="Unassembled WGS sequence"/>
</dbReference>
<protein>
    <submittedName>
        <fullName evidence="1">SMI1/KNR4 family protein</fullName>
    </submittedName>
</protein>
<sequence length="145" mass="16640">MKKLIELALKYGETKRLDINLSKCISTINSFGYFPSEGLIQFLQKYNGLQGYHSAYKNNNEASKFFYINPEKSMMEIHKEQVEHYEKITQCSLFPIGECDNGHIILMYGNDAIYGAFDECVYKYGQDIESCFDVLINGKEAISIS</sequence>
<dbReference type="RefSeq" id="WP_033072382.1">
    <property type="nucleotide sequence ID" value="NZ_CP015749.1"/>
</dbReference>
<evidence type="ECO:0000313" key="1">
    <source>
        <dbReference type="EMBL" id="RKO78591.1"/>
    </source>
</evidence>
<gene>
    <name evidence="1" type="ORF">C5E00_18285</name>
</gene>
<dbReference type="GeneID" id="45851373"/>
<organism evidence="1 2">
    <name type="scientific">Pectobacterium parmentieri</name>
    <dbReference type="NCBI Taxonomy" id="1905730"/>
    <lineage>
        <taxon>Bacteria</taxon>
        <taxon>Pseudomonadati</taxon>
        <taxon>Pseudomonadota</taxon>
        <taxon>Gammaproteobacteria</taxon>
        <taxon>Enterobacterales</taxon>
        <taxon>Pectobacteriaceae</taxon>
        <taxon>Pectobacterium</taxon>
    </lineage>
</organism>
<reference evidence="1 2" key="1">
    <citation type="journal article" date="2018" name="BMC Genomics">
        <title>High genomic variability in the plant pathogenic bacterium Pectobacterium parmentieri deciphered from de novo assembled complete genomes.</title>
        <authorList>
            <person name="Zoledowska S."/>
            <person name="Motyka-Pomagruk A."/>
            <person name="Sledz W."/>
            <person name="Mengoni A."/>
            <person name="Lojkowska E."/>
        </authorList>
    </citation>
    <scope>NUCLEOTIDE SEQUENCE [LARGE SCALE GENOMIC DNA]</scope>
    <source>
        <strain evidence="1 2">IFB5626</strain>
    </source>
</reference>
<dbReference type="KEGG" id="ppar:A8F97_18090"/>